<protein>
    <submittedName>
        <fullName evidence="1">Uncharacterized protein</fullName>
    </submittedName>
</protein>
<accession>A0ACB9QGB1</accession>
<sequence>MLRLSPAALWTAERGPGQARLERAGGAHKEFDAVVIRFGNRSGEETALGEIQVCRYQALDGLKWIFGATSAKKLEIEDLVRLLESQNTNPDPISNLDKAVLLSVGLELSYLNNFILTLLMSTSWLRVLGPIRENQKNLSPVQYRCPRVLDIINCPKQMNSQLDLNQLMAFFPPSFPPLGSPFYLPLFASPR</sequence>
<gene>
    <name evidence="1" type="ORF">MLD38_021429</name>
</gene>
<dbReference type="Proteomes" id="UP001057402">
    <property type="component" value="Chromosome 6"/>
</dbReference>
<keyword evidence="2" id="KW-1185">Reference proteome</keyword>
<organism evidence="1 2">
    <name type="scientific">Melastoma candidum</name>
    <dbReference type="NCBI Taxonomy" id="119954"/>
    <lineage>
        <taxon>Eukaryota</taxon>
        <taxon>Viridiplantae</taxon>
        <taxon>Streptophyta</taxon>
        <taxon>Embryophyta</taxon>
        <taxon>Tracheophyta</taxon>
        <taxon>Spermatophyta</taxon>
        <taxon>Magnoliopsida</taxon>
        <taxon>eudicotyledons</taxon>
        <taxon>Gunneridae</taxon>
        <taxon>Pentapetalae</taxon>
        <taxon>rosids</taxon>
        <taxon>malvids</taxon>
        <taxon>Myrtales</taxon>
        <taxon>Melastomataceae</taxon>
        <taxon>Melastomatoideae</taxon>
        <taxon>Melastomateae</taxon>
        <taxon>Melastoma</taxon>
    </lineage>
</organism>
<reference evidence="2" key="1">
    <citation type="journal article" date="2023" name="Front. Plant Sci.">
        <title>Chromosomal-level genome assembly of Melastoma candidum provides insights into trichome evolution.</title>
        <authorList>
            <person name="Zhong Y."/>
            <person name="Wu W."/>
            <person name="Sun C."/>
            <person name="Zou P."/>
            <person name="Liu Y."/>
            <person name="Dai S."/>
            <person name="Zhou R."/>
        </authorList>
    </citation>
    <scope>NUCLEOTIDE SEQUENCE [LARGE SCALE GENOMIC DNA]</scope>
</reference>
<name>A0ACB9QGB1_9MYRT</name>
<dbReference type="EMBL" id="CM042885">
    <property type="protein sequence ID" value="KAI4365445.1"/>
    <property type="molecule type" value="Genomic_DNA"/>
</dbReference>
<comment type="caution">
    <text evidence="1">The sequence shown here is derived from an EMBL/GenBank/DDBJ whole genome shotgun (WGS) entry which is preliminary data.</text>
</comment>
<proteinExistence type="predicted"/>
<evidence type="ECO:0000313" key="2">
    <source>
        <dbReference type="Proteomes" id="UP001057402"/>
    </source>
</evidence>
<evidence type="ECO:0000313" key="1">
    <source>
        <dbReference type="EMBL" id="KAI4365445.1"/>
    </source>
</evidence>